<organism evidence="1">
    <name type="scientific">Rhipicephalus appendiculatus</name>
    <name type="common">Brown ear tick</name>
    <dbReference type="NCBI Taxonomy" id="34631"/>
    <lineage>
        <taxon>Eukaryota</taxon>
        <taxon>Metazoa</taxon>
        <taxon>Ecdysozoa</taxon>
        <taxon>Arthropoda</taxon>
        <taxon>Chelicerata</taxon>
        <taxon>Arachnida</taxon>
        <taxon>Acari</taxon>
        <taxon>Parasitiformes</taxon>
        <taxon>Ixodida</taxon>
        <taxon>Ixodoidea</taxon>
        <taxon>Ixodidae</taxon>
        <taxon>Rhipicephalinae</taxon>
        <taxon>Rhipicephalus</taxon>
        <taxon>Rhipicephalus</taxon>
    </lineage>
</organism>
<proteinExistence type="predicted"/>
<dbReference type="AlphaFoldDB" id="A0A131ZAH9"/>
<evidence type="ECO:0000313" key="1">
    <source>
        <dbReference type="EMBL" id="JAP87832.1"/>
    </source>
</evidence>
<feature type="non-terminal residue" evidence="1">
    <location>
        <position position="1"/>
    </location>
</feature>
<name>A0A131ZAH9_RHIAP</name>
<protein>
    <submittedName>
        <fullName evidence="1">Uncharacterized protein</fullName>
    </submittedName>
</protein>
<accession>A0A131ZAH9</accession>
<dbReference type="EMBL" id="GEDV01000725">
    <property type="protein sequence ID" value="JAP87832.1"/>
    <property type="molecule type" value="Transcribed_RNA"/>
</dbReference>
<sequence length="98" mass="11431">FFFFFFLSFRVVLFFRHTMICCWRWCLFLAFCQSIFVHVSTGVRYAMPASSVSLSGYTENKKSALPNISYILFLYGLALSSCEEQKLLSEDYVLPGRH</sequence>
<reference evidence="1" key="1">
    <citation type="journal article" date="2016" name="Ticks Tick Borne Dis.">
        <title>De novo assembly and annotation of the salivary gland transcriptome of Rhipicephalus appendiculatus male and female ticks during blood feeding.</title>
        <authorList>
            <person name="de Castro M.H."/>
            <person name="de Klerk D."/>
            <person name="Pienaar R."/>
            <person name="Latif A.A."/>
            <person name="Rees D.J."/>
            <person name="Mans B.J."/>
        </authorList>
    </citation>
    <scope>NUCLEOTIDE SEQUENCE</scope>
    <source>
        <tissue evidence="1">Salivary glands</tissue>
    </source>
</reference>